<gene>
    <name evidence="5" type="ORF">H8S45_11255</name>
</gene>
<dbReference type="SUPFAM" id="SSF52518">
    <property type="entry name" value="Thiamin diphosphate-binding fold (THDP-binding)"/>
    <property type="match status" value="1"/>
</dbReference>
<keyword evidence="3" id="KW-0786">Thiamine pyrophosphate</keyword>
<evidence type="ECO:0000256" key="1">
    <source>
        <dbReference type="ARBA" id="ARBA00001964"/>
    </source>
</evidence>
<dbReference type="InterPro" id="IPR033248">
    <property type="entry name" value="Transketolase_C"/>
</dbReference>
<dbReference type="CDD" id="cd07033">
    <property type="entry name" value="TPP_PYR_DXS_TK_like"/>
    <property type="match status" value="1"/>
</dbReference>
<evidence type="ECO:0000259" key="4">
    <source>
        <dbReference type="SMART" id="SM00861"/>
    </source>
</evidence>
<reference evidence="5" key="1">
    <citation type="submission" date="2020-08" db="EMBL/GenBank/DDBJ databases">
        <title>Genome public.</title>
        <authorList>
            <person name="Liu C."/>
            <person name="Sun Q."/>
        </authorList>
    </citation>
    <scope>NUCLEOTIDE SEQUENCE</scope>
    <source>
        <strain evidence="5">NSJ-28</strain>
    </source>
</reference>
<dbReference type="Pfam" id="PF02780">
    <property type="entry name" value="Transketolase_C"/>
    <property type="match status" value="1"/>
</dbReference>
<evidence type="ECO:0000313" key="5">
    <source>
        <dbReference type="EMBL" id="MBC5726034.1"/>
    </source>
</evidence>
<dbReference type="SMART" id="SM00861">
    <property type="entry name" value="Transket_pyr"/>
    <property type="match status" value="1"/>
</dbReference>
<dbReference type="InterPro" id="IPR029061">
    <property type="entry name" value="THDP-binding"/>
</dbReference>
<dbReference type="InterPro" id="IPR005475">
    <property type="entry name" value="Transketolase-like_Pyr-bd"/>
</dbReference>
<name>A0A923LY32_9FIRM</name>
<dbReference type="PANTHER" id="PTHR43825:SF1">
    <property type="entry name" value="TRANSKETOLASE-LIKE PYRIMIDINE-BINDING DOMAIN-CONTAINING PROTEIN"/>
    <property type="match status" value="1"/>
</dbReference>
<dbReference type="InterPro" id="IPR009014">
    <property type="entry name" value="Transketo_C/PFOR_II"/>
</dbReference>
<dbReference type="Gene3D" id="3.40.50.920">
    <property type="match status" value="1"/>
</dbReference>
<dbReference type="SUPFAM" id="SSF52922">
    <property type="entry name" value="TK C-terminal domain-like"/>
    <property type="match status" value="1"/>
</dbReference>
<dbReference type="PANTHER" id="PTHR43825">
    <property type="entry name" value="PYRUVATE DEHYDROGENASE E1 COMPONENT"/>
    <property type="match status" value="1"/>
</dbReference>
<dbReference type="FunFam" id="3.40.50.970:FF:000129">
    <property type="entry name" value="Transketolase"/>
    <property type="match status" value="1"/>
</dbReference>
<protein>
    <submittedName>
        <fullName evidence="5">Transketolase family protein</fullName>
    </submittedName>
</protein>
<proteinExistence type="inferred from homology"/>
<comment type="similarity">
    <text evidence="2">Belongs to the transketolase family.</text>
</comment>
<dbReference type="EMBL" id="JACOPL010000010">
    <property type="protein sequence ID" value="MBC5726034.1"/>
    <property type="molecule type" value="Genomic_DNA"/>
</dbReference>
<feature type="domain" description="Transketolase-like pyrimidine-binding" evidence="4">
    <location>
        <begin position="14"/>
        <end position="180"/>
    </location>
</feature>
<sequence length="323" mass="34871">MQYRIAGKHEIDERMGGDGYAQTMVELIAQDSSVVHIDCDLAGCSKASEIAKVYPAQVINAGIAEANAVGIAAGLSAAGKIPFVHSFGPFISRRAFDQAFLSAAYAKLNVKLIGSDPGICAAYNGGTHMPFEDCALYLAVPDAIVLDPSDYVMFINLLKKLYAWYGVSYLRMVRKNSARIYEDGADFEIGKGVLLREGNDVTIVASGLLVDEALKAQEILSERGISARVIDMFTWKPLDVELLLQSAAKTGCIVTAENHNCTVGLGAAVARVLAEHCPIPVEMVGVQDRFGQVGAIGFLQEEYRLNAREIVRKAARAVGRKRQ</sequence>
<comment type="cofactor">
    <cofactor evidence="1">
        <name>thiamine diphosphate</name>
        <dbReference type="ChEBI" id="CHEBI:58937"/>
    </cofactor>
</comment>
<dbReference type="RefSeq" id="WP_054327996.1">
    <property type="nucleotide sequence ID" value="NZ_JACOPL010000010.1"/>
</dbReference>
<keyword evidence="6" id="KW-1185">Reference proteome</keyword>
<comment type="caution">
    <text evidence="5">The sequence shown here is derived from an EMBL/GenBank/DDBJ whole genome shotgun (WGS) entry which is preliminary data.</text>
</comment>
<accession>A0A923LY32</accession>
<evidence type="ECO:0000256" key="2">
    <source>
        <dbReference type="ARBA" id="ARBA00007131"/>
    </source>
</evidence>
<dbReference type="AlphaFoldDB" id="A0A923LY32"/>
<dbReference type="Proteomes" id="UP000606499">
    <property type="component" value="Unassembled WGS sequence"/>
</dbReference>
<dbReference type="Gene3D" id="3.40.50.970">
    <property type="match status" value="1"/>
</dbReference>
<organism evidence="5 6">
    <name type="scientific">Agathobaculum faecis</name>
    <dbReference type="NCBI Taxonomy" id="2763013"/>
    <lineage>
        <taxon>Bacteria</taxon>
        <taxon>Bacillati</taxon>
        <taxon>Bacillota</taxon>
        <taxon>Clostridia</taxon>
        <taxon>Eubacteriales</taxon>
        <taxon>Butyricicoccaceae</taxon>
        <taxon>Agathobaculum</taxon>
    </lineage>
</organism>
<evidence type="ECO:0000313" key="6">
    <source>
        <dbReference type="Proteomes" id="UP000606499"/>
    </source>
</evidence>
<dbReference type="Pfam" id="PF02779">
    <property type="entry name" value="Transket_pyr"/>
    <property type="match status" value="1"/>
</dbReference>
<evidence type="ECO:0000256" key="3">
    <source>
        <dbReference type="ARBA" id="ARBA00023052"/>
    </source>
</evidence>
<dbReference type="InterPro" id="IPR051157">
    <property type="entry name" value="PDH/Transketolase"/>
</dbReference>